<keyword evidence="2" id="KW-1185">Reference proteome</keyword>
<evidence type="ECO:0000313" key="2">
    <source>
        <dbReference type="Proteomes" id="UP000254572"/>
    </source>
</evidence>
<dbReference type="EMBL" id="UFUW01000001">
    <property type="protein sequence ID" value="SUX24881.1"/>
    <property type="molecule type" value="Genomic_DNA"/>
</dbReference>
<dbReference type="Proteomes" id="UP000254572">
    <property type="component" value="Unassembled WGS sequence"/>
</dbReference>
<name>A0A381ECW9_9GAMM</name>
<evidence type="ECO:0000313" key="1">
    <source>
        <dbReference type="EMBL" id="SUX24881.1"/>
    </source>
</evidence>
<gene>
    <name evidence="1" type="ORF">NCTC13294_02130</name>
</gene>
<protein>
    <submittedName>
        <fullName evidence="1">Uncharacterized protein</fullName>
    </submittedName>
</protein>
<accession>A0A381ECW9</accession>
<reference evidence="1 2" key="1">
    <citation type="submission" date="2018-06" db="EMBL/GenBank/DDBJ databases">
        <authorList>
            <consortium name="Pathogen Informatics"/>
            <person name="Doyle S."/>
        </authorList>
    </citation>
    <scope>NUCLEOTIDE SEQUENCE [LARGE SCALE GENOMIC DNA]</scope>
    <source>
        <strain evidence="1 2">NCTC13294</strain>
    </source>
</reference>
<sequence>MPSTDNLSRPFAVRLPSEKAAEYERLSHDSGESMSVVLRKVLTEASPVFYSRVPMSVREDRIKALHYLSKSSNNINQVAKHLNILSLQGRLSYEECAHYLRVLDTIAAGFTRALRIFDVN</sequence>
<dbReference type="AlphaFoldDB" id="A0A381ECW9"/>
<organism evidence="1 2">
    <name type="scientific">Cardiobacterium valvarum</name>
    <dbReference type="NCBI Taxonomy" id="194702"/>
    <lineage>
        <taxon>Bacteria</taxon>
        <taxon>Pseudomonadati</taxon>
        <taxon>Pseudomonadota</taxon>
        <taxon>Gammaproteobacteria</taxon>
        <taxon>Cardiobacteriales</taxon>
        <taxon>Cardiobacteriaceae</taxon>
        <taxon>Cardiobacterium</taxon>
    </lineage>
</organism>
<dbReference type="OrthoDB" id="6710110at2"/>
<proteinExistence type="predicted"/>
<dbReference type="RefSeq" id="WP_115612270.1">
    <property type="nucleotide sequence ID" value="NZ_JBHLZC010000001.1"/>
</dbReference>